<dbReference type="STRING" id="61595.SAMN05421644_12134"/>
<dbReference type="OrthoDB" id="9805316at2"/>
<organism evidence="13 14">
    <name type="scientific">Allochromatium warmingii</name>
    <name type="common">Chromatium warmingii</name>
    <dbReference type="NCBI Taxonomy" id="61595"/>
    <lineage>
        <taxon>Bacteria</taxon>
        <taxon>Pseudomonadati</taxon>
        <taxon>Pseudomonadota</taxon>
        <taxon>Gammaproteobacteria</taxon>
        <taxon>Chromatiales</taxon>
        <taxon>Chromatiaceae</taxon>
        <taxon>Allochromatium</taxon>
    </lineage>
</organism>
<dbReference type="Pfam" id="PF00348">
    <property type="entry name" value="polyprenyl_synt"/>
    <property type="match status" value="1"/>
</dbReference>
<dbReference type="SUPFAM" id="SSF48576">
    <property type="entry name" value="Terpenoid synthases"/>
    <property type="match status" value="1"/>
</dbReference>
<dbReference type="PANTHER" id="PTHR12001:SF69">
    <property type="entry name" value="ALL TRANS-POLYPRENYL-DIPHOSPHATE SYNTHASE PDSS1"/>
    <property type="match status" value="1"/>
</dbReference>
<protein>
    <recommendedName>
        <fullName evidence="9">Octaprenyl diphosphate synthase</fullName>
        <ecNumber evidence="8">2.5.1.90</ecNumber>
    </recommendedName>
    <alternativeName>
        <fullName evidence="11">All-trans-octaprenyl-diphosphate synthase</fullName>
    </alternativeName>
    <alternativeName>
        <fullName evidence="10">Octaprenyl pyrophosphate synthase</fullName>
    </alternativeName>
</protein>
<sequence>MDLSRIRQPVAEDSKAVDALILRRLQSDVVLINQIGHYIVNSGGKRLRPLSVLLAARACGYSGARHIDLAAVVEFIHTATLLHDDVVDGSELRRNRETANTVWGNDASVLVGDFLYSRAFEMMVEVGILRVMEILAHATNRIAEGEVLQLLNERDPDTDEQRYMEVITRKTATLFEAGIQLGAVLAAAPPEIEAATRDYGLSLGIAFQLVDDALDYSLDNAELGKNVGDDLDEGKPTLPIIRAMQVGTPEQRALLRDAIEHGGRDRIESVTAAIASTDAIAYTIQLAQSYAARAKQALSVLPASAATEALAGLADFAVARTY</sequence>
<evidence type="ECO:0000256" key="5">
    <source>
        <dbReference type="ARBA" id="ARBA00022842"/>
    </source>
</evidence>
<name>A0A1H3FXZ3_ALLWA</name>
<keyword evidence="14" id="KW-1185">Reference proteome</keyword>
<evidence type="ECO:0000256" key="1">
    <source>
        <dbReference type="ARBA" id="ARBA00001946"/>
    </source>
</evidence>
<dbReference type="PANTHER" id="PTHR12001">
    <property type="entry name" value="GERANYLGERANYL PYROPHOSPHATE SYNTHASE"/>
    <property type="match status" value="1"/>
</dbReference>
<accession>A0A1H3FXZ3</accession>
<comment type="cofactor">
    <cofactor evidence="1">
        <name>Mg(2+)</name>
        <dbReference type="ChEBI" id="CHEBI:18420"/>
    </cofactor>
</comment>
<keyword evidence="4" id="KW-0479">Metal-binding</keyword>
<evidence type="ECO:0000256" key="11">
    <source>
        <dbReference type="ARBA" id="ARBA00083124"/>
    </source>
</evidence>
<evidence type="ECO:0000256" key="12">
    <source>
        <dbReference type="RuleBase" id="RU004466"/>
    </source>
</evidence>
<evidence type="ECO:0000256" key="6">
    <source>
        <dbReference type="ARBA" id="ARBA00051506"/>
    </source>
</evidence>
<dbReference type="Gene3D" id="1.10.600.10">
    <property type="entry name" value="Farnesyl Diphosphate Synthase"/>
    <property type="match status" value="1"/>
</dbReference>
<keyword evidence="5" id="KW-0460">Magnesium</keyword>
<dbReference type="GO" id="GO:0046872">
    <property type="term" value="F:metal ion binding"/>
    <property type="evidence" value="ECO:0007669"/>
    <property type="project" value="UniProtKB-KW"/>
</dbReference>
<reference evidence="14" key="1">
    <citation type="submission" date="2016-10" db="EMBL/GenBank/DDBJ databases">
        <authorList>
            <person name="Varghese N."/>
            <person name="Submissions S."/>
        </authorList>
    </citation>
    <scope>NUCLEOTIDE SEQUENCE [LARGE SCALE GENOMIC DNA]</scope>
    <source>
        <strain evidence="14">DSM 173</strain>
    </source>
</reference>
<dbReference type="EMBL" id="FNOW01000021">
    <property type="protein sequence ID" value="SDX95657.1"/>
    <property type="molecule type" value="Genomic_DNA"/>
</dbReference>
<dbReference type="GO" id="GO:0106350">
    <property type="term" value="F:all-trans-octaprenyl-diphosphate synthase activity"/>
    <property type="evidence" value="ECO:0007669"/>
    <property type="project" value="UniProtKB-EC"/>
</dbReference>
<keyword evidence="3 12" id="KW-0808">Transferase</keyword>
<evidence type="ECO:0000256" key="4">
    <source>
        <dbReference type="ARBA" id="ARBA00022723"/>
    </source>
</evidence>
<dbReference type="InterPro" id="IPR008949">
    <property type="entry name" value="Isoprenoid_synthase_dom_sf"/>
</dbReference>
<comment type="similarity">
    <text evidence="2 12">Belongs to the FPP/GGPP synthase family.</text>
</comment>
<dbReference type="FunFam" id="1.10.600.10:FF:000002">
    <property type="entry name" value="Octaprenyl diphosphate synthase"/>
    <property type="match status" value="1"/>
</dbReference>
<evidence type="ECO:0000256" key="9">
    <source>
        <dbReference type="ARBA" id="ARBA00072473"/>
    </source>
</evidence>
<comment type="catalytic activity">
    <reaction evidence="6">
        <text>5 isopentenyl diphosphate + (2E,6E)-farnesyl diphosphate = all-trans-octaprenyl diphosphate + 5 diphosphate</text>
        <dbReference type="Rhea" id="RHEA:27798"/>
        <dbReference type="ChEBI" id="CHEBI:33019"/>
        <dbReference type="ChEBI" id="CHEBI:57711"/>
        <dbReference type="ChEBI" id="CHEBI:128769"/>
        <dbReference type="ChEBI" id="CHEBI:175763"/>
        <dbReference type="EC" id="2.5.1.90"/>
    </reaction>
</comment>
<evidence type="ECO:0000256" key="10">
    <source>
        <dbReference type="ARBA" id="ARBA00079637"/>
    </source>
</evidence>
<dbReference type="Proteomes" id="UP000198672">
    <property type="component" value="Unassembled WGS sequence"/>
</dbReference>
<evidence type="ECO:0000256" key="8">
    <source>
        <dbReference type="ARBA" id="ARBA00066511"/>
    </source>
</evidence>
<dbReference type="RefSeq" id="WP_091333710.1">
    <property type="nucleotide sequence ID" value="NZ_FNOW01000021.1"/>
</dbReference>
<dbReference type="InterPro" id="IPR000092">
    <property type="entry name" value="Polyprenyl_synt"/>
</dbReference>
<dbReference type="SFLD" id="SFLDS00005">
    <property type="entry name" value="Isoprenoid_Synthase_Type_I"/>
    <property type="match status" value="1"/>
</dbReference>
<dbReference type="EC" id="2.5.1.90" evidence="8"/>
<proteinExistence type="inferred from homology"/>
<dbReference type="CDD" id="cd00685">
    <property type="entry name" value="Trans_IPPS_HT"/>
    <property type="match status" value="1"/>
</dbReference>
<evidence type="ECO:0000313" key="13">
    <source>
        <dbReference type="EMBL" id="SDX95657.1"/>
    </source>
</evidence>
<evidence type="ECO:0000313" key="14">
    <source>
        <dbReference type="Proteomes" id="UP000198672"/>
    </source>
</evidence>
<gene>
    <name evidence="13" type="ORF">SAMN05421644_12134</name>
</gene>
<comment type="function">
    <text evidence="7">Supplies octaprenyl diphosphate, the precursor for the side chain of the isoprenoid quinones ubiquinone and menaquinone.</text>
</comment>
<dbReference type="AlphaFoldDB" id="A0A1H3FXZ3"/>
<evidence type="ECO:0000256" key="3">
    <source>
        <dbReference type="ARBA" id="ARBA00022679"/>
    </source>
</evidence>
<evidence type="ECO:0000256" key="7">
    <source>
        <dbReference type="ARBA" id="ARBA00055029"/>
    </source>
</evidence>
<dbReference type="GO" id="GO:0008299">
    <property type="term" value="P:isoprenoid biosynthetic process"/>
    <property type="evidence" value="ECO:0007669"/>
    <property type="project" value="InterPro"/>
</dbReference>
<evidence type="ECO:0000256" key="2">
    <source>
        <dbReference type="ARBA" id="ARBA00006706"/>
    </source>
</evidence>